<name>A0A6L2P9I7_COPFO</name>
<gene>
    <name evidence="4" type="ORF">Cfor_00351</name>
</gene>
<dbReference type="EMBL" id="BLKM01000101">
    <property type="protein sequence ID" value="GFG28949.1"/>
    <property type="molecule type" value="Genomic_DNA"/>
</dbReference>
<sequence length="591" mass="65944">MVEPECKDGNSGISAIPCEELGTPPVQLALSEPITVTEQRSIHVCDNEMTLNLSDISLTKEHEVGNQKDMSAKCLHGNDHEHNELNLNAEKKPAEEAIATGSVPTPETTDRDDDSHTVTQFKHIDTTGAEEAAHESISTATDPQTTYSVQEYKFENSSEITSAWKEFQKKEDTCMKGCKWSPDGTCILTNSDDNILRVFDLPPELHCQECWQKGRMLPELQPALRVVEGGLVYDYCWYPLMSSWNPLSCCLVSTSKDSPIHLWDAFTGELRCTYRAYNAVDEVEAAHSLAFSPCGEKLYCGFKNVIRIFNTNLPGRQCETRNLKQLSFTTQRQTGIISCICVNPAMPDIYVAGSYTKSLGVYSEPSGTLLCLLLGHSGGITHLQFSPDGTKLLSGGRKDSEIICWDMRNPGTVLFSVQRNVTTNQRMYFDITPDSRHLVSGNTNGDISVWDMLQSSTLTTAELVLSPYTTFHAHNDCVNGIKAKKMFRPRNTLPYSTEIKQRRSYDTPQTLLVCLPHVLVMLYMITAAQPHVSVPATGGESRCSATVTQPLGVSSEMFFQTQWRSTRRELRIRPPSGLCENCLIMWLFAFL</sequence>
<dbReference type="SMART" id="SM00320">
    <property type="entry name" value="WD40"/>
    <property type="match status" value="6"/>
</dbReference>
<feature type="repeat" description="WD" evidence="3">
    <location>
        <begin position="373"/>
        <end position="415"/>
    </location>
</feature>
<evidence type="ECO:0000256" key="1">
    <source>
        <dbReference type="ARBA" id="ARBA00038279"/>
    </source>
</evidence>
<reference evidence="5" key="1">
    <citation type="submission" date="2020-01" db="EMBL/GenBank/DDBJ databases">
        <title>Draft genome sequence of the Termite Coptotermes fromosanus.</title>
        <authorList>
            <person name="Itakura S."/>
            <person name="Yosikawa Y."/>
            <person name="Umezawa K."/>
        </authorList>
    </citation>
    <scope>NUCLEOTIDE SEQUENCE [LARGE SCALE GENOMIC DNA]</scope>
</reference>
<dbReference type="SUPFAM" id="SSF50978">
    <property type="entry name" value="WD40 repeat-like"/>
    <property type="match status" value="1"/>
</dbReference>
<dbReference type="PROSITE" id="PS50294">
    <property type="entry name" value="WD_REPEATS_REGION"/>
    <property type="match status" value="1"/>
</dbReference>
<evidence type="ECO:0000313" key="5">
    <source>
        <dbReference type="Proteomes" id="UP000502823"/>
    </source>
</evidence>
<dbReference type="GO" id="GO:0030576">
    <property type="term" value="P:Cajal body organization"/>
    <property type="evidence" value="ECO:0007669"/>
    <property type="project" value="TreeGrafter"/>
</dbReference>
<dbReference type="PANTHER" id="PTHR13211:SF0">
    <property type="entry name" value="TELOMERASE CAJAL BODY PROTEIN 1"/>
    <property type="match status" value="1"/>
</dbReference>
<dbReference type="OrthoDB" id="239865at2759"/>
<dbReference type="FunCoup" id="A0A6L2P9I7">
    <property type="interactions" value="1500"/>
</dbReference>
<dbReference type="InterPro" id="IPR051150">
    <property type="entry name" value="SWT21/TCAB1_mRNA_Telomere"/>
</dbReference>
<proteinExistence type="inferred from homology"/>
<evidence type="ECO:0000313" key="4">
    <source>
        <dbReference type="EMBL" id="GFG28949.1"/>
    </source>
</evidence>
<comment type="similarity">
    <text evidence="1">Belongs to the TCAB1 family.</text>
</comment>
<accession>A0A6L2P9I7</accession>
<dbReference type="Pfam" id="PF00400">
    <property type="entry name" value="WD40"/>
    <property type="match status" value="2"/>
</dbReference>
<dbReference type="InterPro" id="IPR015943">
    <property type="entry name" value="WD40/YVTN_repeat-like_dom_sf"/>
</dbReference>
<dbReference type="Proteomes" id="UP000502823">
    <property type="component" value="Unassembled WGS sequence"/>
</dbReference>
<organism evidence="4 5">
    <name type="scientific">Coptotermes formosanus</name>
    <name type="common">Formosan subterranean termite</name>
    <dbReference type="NCBI Taxonomy" id="36987"/>
    <lineage>
        <taxon>Eukaryota</taxon>
        <taxon>Metazoa</taxon>
        <taxon>Ecdysozoa</taxon>
        <taxon>Arthropoda</taxon>
        <taxon>Hexapoda</taxon>
        <taxon>Insecta</taxon>
        <taxon>Pterygota</taxon>
        <taxon>Neoptera</taxon>
        <taxon>Polyneoptera</taxon>
        <taxon>Dictyoptera</taxon>
        <taxon>Blattodea</taxon>
        <taxon>Blattoidea</taxon>
        <taxon>Termitoidae</taxon>
        <taxon>Rhinotermitidae</taxon>
        <taxon>Coptotermes</taxon>
    </lineage>
</organism>
<dbReference type="InterPro" id="IPR036322">
    <property type="entry name" value="WD40_repeat_dom_sf"/>
</dbReference>
<keyword evidence="5" id="KW-1185">Reference proteome</keyword>
<feature type="repeat" description="WD" evidence="3">
    <location>
        <begin position="432"/>
        <end position="460"/>
    </location>
</feature>
<dbReference type="Gene3D" id="2.130.10.10">
    <property type="entry name" value="YVTN repeat-like/Quinoprotein amine dehydrogenase"/>
    <property type="match status" value="2"/>
</dbReference>
<dbReference type="InterPro" id="IPR001680">
    <property type="entry name" value="WD40_rpt"/>
</dbReference>
<protein>
    <recommendedName>
        <fullName evidence="2">WD repeat-containing protein 79</fullName>
    </recommendedName>
</protein>
<evidence type="ECO:0000256" key="3">
    <source>
        <dbReference type="PROSITE-ProRule" id="PRU00221"/>
    </source>
</evidence>
<dbReference type="PANTHER" id="PTHR13211">
    <property type="entry name" value="TELOMERASE CAJAL BODY PROTEIN 1"/>
    <property type="match status" value="1"/>
</dbReference>
<dbReference type="PROSITE" id="PS50082">
    <property type="entry name" value="WD_REPEATS_2"/>
    <property type="match status" value="2"/>
</dbReference>
<dbReference type="InParanoid" id="A0A6L2P9I7"/>
<dbReference type="GO" id="GO:0015030">
    <property type="term" value="C:Cajal body"/>
    <property type="evidence" value="ECO:0007669"/>
    <property type="project" value="TreeGrafter"/>
</dbReference>
<dbReference type="GO" id="GO:0003723">
    <property type="term" value="F:RNA binding"/>
    <property type="evidence" value="ECO:0007669"/>
    <property type="project" value="TreeGrafter"/>
</dbReference>
<dbReference type="AlphaFoldDB" id="A0A6L2P9I7"/>
<comment type="caution">
    <text evidence="4">The sequence shown here is derived from an EMBL/GenBank/DDBJ whole genome shotgun (WGS) entry which is preliminary data.</text>
</comment>
<evidence type="ECO:0000256" key="2">
    <source>
        <dbReference type="ARBA" id="ARBA00041558"/>
    </source>
</evidence>
<keyword evidence="3" id="KW-0853">WD repeat</keyword>